<dbReference type="EMBL" id="FNKP01000004">
    <property type="protein sequence ID" value="SDR53863.1"/>
    <property type="molecule type" value="Genomic_DNA"/>
</dbReference>
<dbReference type="Gene3D" id="3.10.129.10">
    <property type="entry name" value="Hotdog Thioesterase"/>
    <property type="match status" value="1"/>
</dbReference>
<dbReference type="InterPro" id="IPR029069">
    <property type="entry name" value="HotDog_dom_sf"/>
</dbReference>
<dbReference type="InterPro" id="IPR052342">
    <property type="entry name" value="MCH/BMMD"/>
</dbReference>
<organism evidence="2 3">
    <name type="scientific">Paraburkholderia fungorum</name>
    <dbReference type="NCBI Taxonomy" id="134537"/>
    <lineage>
        <taxon>Bacteria</taxon>
        <taxon>Pseudomonadati</taxon>
        <taxon>Pseudomonadota</taxon>
        <taxon>Betaproteobacteria</taxon>
        <taxon>Burkholderiales</taxon>
        <taxon>Burkholderiaceae</taxon>
        <taxon>Paraburkholderia</taxon>
    </lineage>
</organism>
<dbReference type="AlphaFoldDB" id="A0A1H1JV13"/>
<protein>
    <submittedName>
        <fullName evidence="2">Acyl dehydratase</fullName>
    </submittedName>
</protein>
<evidence type="ECO:0000259" key="1">
    <source>
        <dbReference type="Pfam" id="PF01575"/>
    </source>
</evidence>
<sequence>MNANVGLRNIYPGHIYKSSRITVTEAHIVLFAGLSGDFNPLHMDATSASDNGYGRRIAHGMLGHSISTGLRSGMDDWKIVAFLETRRKFVAPIMIGDTIHFRATVAEARPSRSGKPFGVVRVEIEMLNQADQVVQSGEDTFAVLDDGEST</sequence>
<accession>A0A1H1JV13</accession>
<gene>
    <name evidence="2" type="ORF">SAMN05443245_7291</name>
</gene>
<dbReference type="RefSeq" id="WP_074773726.1">
    <property type="nucleotide sequence ID" value="NZ_FNKP01000004.1"/>
</dbReference>
<dbReference type="OrthoDB" id="6703795at2"/>
<dbReference type="InterPro" id="IPR002539">
    <property type="entry name" value="MaoC-like_dom"/>
</dbReference>
<dbReference type="PANTHER" id="PTHR43664:SF1">
    <property type="entry name" value="BETA-METHYLMALYL-COA DEHYDRATASE"/>
    <property type="match status" value="1"/>
</dbReference>
<dbReference type="Proteomes" id="UP000183487">
    <property type="component" value="Unassembled WGS sequence"/>
</dbReference>
<keyword evidence="3" id="KW-1185">Reference proteome</keyword>
<feature type="domain" description="MaoC-like" evidence="1">
    <location>
        <begin position="17"/>
        <end position="115"/>
    </location>
</feature>
<reference evidence="3" key="1">
    <citation type="submission" date="2016-10" db="EMBL/GenBank/DDBJ databases">
        <authorList>
            <person name="Varghese N."/>
        </authorList>
    </citation>
    <scope>NUCLEOTIDE SEQUENCE [LARGE SCALE GENOMIC DNA]</scope>
    <source>
        <strain evidence="3">GAS106B</strain>
    </source>
</reference>
<proteinExistence type="predicted"/>
<dbReference type="Pfam" id="PF01575">
    <property type="entry name" value="MaoC_dehydratas"/>
    <property type="match status" value="1"/>
</dbReference>
<dbReference type="PANTHER" id="PTHR43664">
    <property type="entry name" value="MONOAMINE OXIDASE-RELATED"/>
    <property type="match status" value="1"/>
</dbReference>
<evidence type="ECO:0000313" key="2">
    <source>
        <dbReference type="EMBL" id="SDR53863.1"/>
    </source>
</evidence>
<name>A0A1H1JV13_9BURK</name>
<dbReference type="SUPFAM" id="SSF54637">
    <property type="entry name" value="Thioesterase/thiol ester dehydrase-isomerase"/>
    <property type="match status" value="1"/>
</dbReference>
<evidence type="ECO:0000313" key="3">
    <source>
        <dbReference type="Proteomes" id="UP000183487"/>
    </source>
</evidence>